<evidence type="ECO:0000313" key="1">
    <source>
        <dbReference type="EMBL" id="PWC18467.1"/>
    </source>
</evidence>
<comment type="caution">
    <text evidence="1">The sequence shown here is derived from an EMBL/GenBank/DDBJ whole genome shotgun (WGS) entry which is preliminary data.</text>
</comment>
<sequence length="68" mass="7480">MFNIMSVFSELTSPVFPVSADNGAMTCKIFNGNMGKGVFPFATATKSCESLRAPEQYSQNQIHFPSRL</sequence>
<accession>A0A2U1UA04</accession>
<gene>
    <name evidence="1" type="ORF">DDT56_03700</name>
</gene>
<dbReference type="EMBL" id="QDKH01000004">
    <property type="protein sequence ID" value="PWC18467.1"/>
    <property type="molecule type" value="Genomic_DNA"/>
</dbReference>
<name>A0A2U1UA04_9GAMM</name>
<reference evidence="1 2" key="1">
    <citation type="submission" date="2018-04" db="EMBL/GenBank/DDBJ databases">
        <title>Brenneria corticis sp.nov.</title>
        <authorList>
            <person name="Li Y."/>
        </authorList>
    </citation>
    <scope>NUCLEOTIDE SEQUENCE [LARGE SCALE GENOMIC DNA]</scope>
    <source>
        <strain evidence="1 2">CFCC 11842</strain>
    </source>
</reference>
<dbReference type="Proteomes" id="UP000296159">
    <property type="component" value="Unassembled WGS sequence"/>
</dbReference>
<protein>
    <submittedName>
        <fullName evidence="1">Uncharacterized protein</fullName>
    </submittedName>
</protein>
<evidence type="ECO:0000313" key="2">
    <source>
        <dbReference type="Proteomes" id="UP000296159"/>
    </source>
</evidence>
<keyword evidence="2" id="KW-1185">Reference proteome</keyword>
<dbReference type="AlphaFoldDB" id="A0A2U1UA04"/>
<organism evidence="1 2">
    <name type="scientific">Brenneria corticis</name>
    <dbReference type="NCBI Taxonomy" id="2173106"/>
    <lineage>
        <taxon>Bacteria</taxon>
        <taxon>Pseudomonadati</taxon>
        <taxon>Pseudomonadota</taxon>
        <taxon>Gammaproteobacteria</taxon>
        <taxon>Enterobacterales</taxon>
        <taxon>Pectobacteriaceae</taxon>
        <taxon>Brenneria</taxon>
    </lineage>
</organism>
<proteinExistence type="predicted"/>